<evidence type="ECO:0000313" key="2">
    <source>
        <dbReference type="EMBL" id="OIW35114.1"/>
    </source>
</evidence>
<feature type="region of interest" description="Disordered" evidence="1">
    <location>
        <begin position="35"/>
        <end position="108"/>
    </location>
</feature>
<sequence>MESLQLAQMLADLSDLNAAQEARAALAVVTANKTLPNAPTSAPSPSPEHPAEDAPANKFLEQPQRDHQRASRTASPATFDKFGRRIISPPLTRTNSATGTPGTSTPLRRESEVDLDVAQATSLMQLYEIRAKIKQQDNSSLLKAREKISALRQFQSQSPITNPERHATPDVGHTRFTYPKTSA</sequence>
<organism evidence="2 3">
    <name type="scientific">Coniochaeta ligniaria NRRL 30616</name>
    <dbReference type="NCBI Taxonomy" id="1408157"/>
    <lineage>
        <taxon>Eukaryota</taxon>
        <taxon>Fungi</taxon>
        <taxon>Dikarya</taxon>
        <taxon>Ascomycota</taxon>
        <taxon>Pezizomycotina</taxon>
        <taxon>Sordariomycetes</taxon>
        <taxon>Sordariomycetidae</taxon>
        <taxon>Coniochaetales</taxon>
        <taxon>Coniochaetaceae</taxon>
        <taxon>Coniochaeta</taxon>
    </lineage>
</organism>
<dbReference type="AlphaFoldDB" id="A0A1J7K4I2"/>
<protein>
    <submittedName>
        <fullName evidence="2">Uncharacterized protein</fullName>
    </submittedName>
</protein>
<accession>A0A1J7K4I2</accession>
<evidence type="ECO:0000313" key="3">
    <source>
        <dbReference type="Proteomes" id="UP000182658"/>
    </source>
</evidence>
<dbReference type="InParanoid" id="A0A1J7K4I2"/>
<dbReference type="OrthoDB" id="3519533at2759"/>
<dbReference type="Proteomes" id="UP000182658">
    <property type="component" value="Unassembled WGS sequence"/>
</dbReference>
<reference evidence="2 3" key="1">
    <citation type="submission" date="2016-10" db="EMBL/GenBank/DDBJ databases">
        <title>Draft genome sequence of Coniochaeta ligniaria NRRL30616, a lignocellulolytic fungus for bioabatement of inhibitors in plant biomass hydrolysates.</title>
        <authorList>
            <consortium name="DOE Joint Genome Institute"/>
            <person name="Jimenez D.J."/>
            <person name="Hector R.E."/>
            <person name="Riley R."/>
            <person name="Sun H."/>
            <person name="Grigoriev I.V."/>
            <person name="Van Elsas J.D."/>
            <person name="Nichols N.N."/>
        </authorList>
    </citation>
    <scope>NUCLEOTIDE SEQUENCE [LARGE SCALE GENOMIC DNA]</scope>
    <source>
        <strain evidence="2 3">NRRL 30616</strain>
    </source>
</reference>
<proteinExistence type="predicted"/>
<name>A0A1J7K4I2_9PEZI</name>
<evidence type="ECO:0000256" key="1">
    <source>
        <dbReference type="SAM" id="MobiDB-lite"/>
    </source>
</evidence>
<keyword evidence="3" id="KW-1185">Reference proteome</keyword>
<dbReference type="EMBL" id="KV875093">
    <property type="protein sequence ID" value="OIW35114.1"/>
    <property type="molecule type" value="Genomic_DNA"/>
</dbReference>
<feature type="compositionally biased region" description="Polar residues" evidence="1">
    <location>
        <begin position="91"/>
        <end position="106"/>
    </location>
</feature>
<feature type="region of interest" description="Disordered" evidence="1">
    <location>
        <begin position="153"/>
        <end position="183"/>
    </location>
</feature>
<gene>
    <name evidence="2" type="ORF">CONLIGDRAFT_627170</name>
</gene>